<proteinExistence type="predicted"/>
<comment type="caution">
    <text evidence="1">The sequence shown here is derived from an EMBL/GenBank/DDBJ whole genome shotgun (WGS) entry which is preliminary data.</text>
</comment>
<sequence length="142" mass="16281">MDIFSRKSDHNSSFDENSLCYHIEGFINCSYLNSAIDVGNKLKQSKVNSKDRNISTANVNVSVHEKEKWSDRVKYLQSKISNSNNHTSSPFIYEGCNPKEYKFIGGYTNFVKLVRERYQNLELPRDIKKEGGKECEGGVCKI</sequence>
<dbReference type="OrthoDB" id="2114940at2759"/>
<name>A0A8H4AZQ5_GIGMA</name>
<protein>
    <submittedName>
        <fullName evidence="1">Uncharacterized protein</fullName>
    </submittedName>
</protein>
<organism evidence="1 2">
    <name type="scientific">Gigaspora margarita</name>
    <dbReference type="NCBI Taxonomy" id="4874"/>
    <lineage>
        <taxon>Eukaryota</taxon>
        <taxon>Fungi</taxon>
        <taxon>Fungi incertae sedis</taxon>
        <taxon>Mucoromycota</taxon>
        <taxon>Glomeromycotina</taxon>
        <taxon>Glomeromycetes</taxon>
        <taxon>Diversisporales</taxon>
        <taxon>Gigasporaceae</taxon>
        <taxon>Gigaspora</taxon>
    </lineage>
</organism>
<reference evidence="1 2" key="1">
    <citation type="journal article" date="2019" name="Environ. Microbiol.">
        <title>At the nexus of three kingdoms: the genome of the mycorrhizal fungus Gigaspora margarita provides insights into plant, endobacterial and fungal interactions.</title>
        <authorList>
            <person name="Venice F."/>
            <person name="Ghignone S."/>
            <person name="Salvioli di Fossalunga A."/>
            <person name="Amselem J."/>
            <person name="Novero M."/>
            <person name="Xianan X."/>
            <person name="Sedzielewska Toro K."/>
            <person name="Morin E."/>
            <person name="Lipzen A."/>
            <person name="Grigoriev I.V."/>
            <person name="Henrissat B."/>
            <person name="Martin F.M."/>
            <person name="Bonfante P."/>
        </authorList>
    </citation>
    <scope>NUCLEOTIDE SEQUENCE [LARGE SCALE GENOMIC DNA]</scope>
    <source>
        <strain evidence="1 2">BEG34</strain>
    </source>
</reference>
<keyword evidence="2" id="KW-1185">Reference proteome</keyword>
<dbReference type="EMBL" id="WTPW01000100">
    <property type="protein sequence ID" value="KAF0548122.1"/>
    <property type="molecule type" value="Genomic_DNA"/>
</dbReference>
<evidence type="ECO:0000313" key="1">
    <source>
        <dbReference type="EMBL" id="KAF0548122.1"/>
    </source>
</evidence>
<dbReference type="AlphaFoldDB" id="A0A8H4AZQ5"/>
<dbReference type="Proteomes" id="UP000439903">
    <property type="component" value="Unassembled WGS sequence"/>
</dbReference>
<gene>
    <name evidence="1" type="ORF">F8M41_026500</name>
</gene>
<evidence type="ECO:0000313" key="2">
    <source>
        <dbReference type="Proteomes" id="UP000439903"/>
    </source>
</evidence>
<accession>A0A8H4AZQ5</accession>